<dbReference type="AlphaFoldDB" id="A0A1C3EPC8"/>
<dbReference type="RefSeq" id="WP_068899893.1">
    <property type="nucleotide sequence ID" value="NZ_JBHUIF010000013.1"/>
</dbReference>
<gene>
    <name evidence="2" type="ORF">A8L45_05055</name>
</gene>
<feature type="compositionally biased region" description="Polar residues" evidence="1">
    <location>
        <begin position="82"/>
        <end position="119"/>
    </location>
</feature>
<feature type="region of interest" description="Disordered" evidence="1">
    <location>
        <begin position="1"/>
        <end position="207"/>
    </location>
</feature>
<reference evidence="2 3" key="1">
    <citation type="submission" date="2016-05" db="EMBL/GenBank/DDBJ databases">
        <title>Genomic Taxonomy of the Vibrionaceae.</title>
        <authorList>
            <person name="Gomez-Gil B."/>
            <person name="Enciso-Ibarra J."/>
        </authorList>
    </citation>
    <scope>NUCLEOTIDE SEQUENCE [LARGE SCALE GENOMIC DNA]</scope>
    <source>
        <strain evidence="2 3">CAIM 1920</strain>
    </source>
</reference>
<organism evidence="2 3">
    <name type="scientific">Veronia pacifica</name>
    <dbReference type="NCBI Taxonomy" id="1080227"/>
    <lineage>
        <taxon>Bacteria</taxon>
        <taxon>Pseudomonadati</taxon>
        <taxon>Pseudomonadota</taxon>
        <taxon>Gammaproteobacteria</taxon>
        <taxon>Vibrionales</taxon>
        <taxon>Vibrionaceae</taxon>
        <taxon>Veronia</taxon>
    </lineage>
</organism>
<sequence length="913" mass="99123">MSDLTAISSKRLDAANNITNDDKNVKDENQEDRDQQARDQVKDKRGKPRTNEGARLSGDEVQRRAQAQVNKDSNSEAKKPTEQSTPPATSLPNDKSQREQSQLPRQGKSLSTQPSQQEVNEYVSKHYTKQEEKYLRENYENAKKSNPNLSLGDYVQSTNVDGKGNPVPIFGNSGKSQAKRSADNQTTTGNSTVAEYNPSAAQQKSDEKAATSTFLGVMKKANELASKGSLITEENVEKLGNAFKDYASNNKEFLRNLVKNTKEGEAVPLKTEWLSGNPTLLAIAQYGTQSSYGTGNSVISGVGGKGPSVQLLAYLNPETGGFGFQVAQHTEVSWDYGNSRLSSDAVNALTQGIIAPSLGAGGQLITNRGIQWDFNWQNGEPKMDGGSVYDETILRPVEATFKAFPGAPTHQGTVGLEFGMVNKDKFDSEYNGLDWEDVNKRAVANGYETLAGAGGFAVVAAAKAMSAYSQGDSTGRALAGIAAAAATGYRVGQQLYGTGDTIYNFASGSADSSHAWGHVTFGGADFNANPAPVRNAINTIRDQIRSQGVTSSDIDIEAGSNNIELSILGSSEDRPYVPLDEDQIPQIPYVPQGADQIPYIDDDPIEEPIGAPVPGAIQPPTPAEGSRPQTPQDPASQVPRPPTPVDSGSVGPESQIPSPDTNNNAVAKEFAAIYPRLNINWFSHDRINVPTSVDGKPVDLPDGRKLDGLKPDYPDFAERYEKSSWSALANLGQKLGARKQAIRYSDGSILTGGPSNAPGYDNYGRLELIDGDTGQTLWSYDSGQARAKQIQNSPNFSPTTPHQQWSQQQIEDGEPLRWAQQHFTSINGVEKYAGIHSLDAFRKNVDNFNYYNDWGDWGPGWSSAQNYLKGEYFAFQDGYAVAMPGSTTGSWHWYAYTREGQLAWQRDLPNYKN</sequence>
<evidence type="ECO:0000313" key="2">
    <source>
        <dbReference type="EMBL" id="ODA35049.1"/>
    </source>
</evidence>
<feature type="compositionally biased region" description="Polar residues" evidence="1">
    <location>
        <begin position="144"/>
        <end position="160"/>
    </location>
</feature>
<proteinExistence type="predicted"/>
<keyword evidence="3" id="KW-1185">Reference proteome</keyword>
<feature type="region of interest" description="Disordered" evidence="1">
    <location>
        <begin position="593"/>
        <end position="663"/>
    </location>
</feature>
<comment type="caution">
    <text evidence="2">The sequence shown here is derived from an EMBL/GenBank/DDBJ whole genome shotgun (WGS) entry which is preliminary data.</text>
</comment>
<dbReference type="EMBL" id="LYBM01000006">
    <property type="protein sequence ID" value="ODA35049.1"/>
    <property type="molecule type" value="Genomic_DNA"/>
</dbReference>
<name>A0A1C3EPC8_9GAMM</name>
<protein>
    <submittedName>
        <fullName evidence="2">Uncharacterized protein</fullName>
    </submittedName>
</protein>
<feature type="compositionally biased region" description="Basic and acidic residues" evidence="1">
    <location>
        <begin position="128"/>
        <end position="143"/>
    </location>
</feature>
<feature type="compositionally biased region" description="Basic and acidic residues" evidence="1">
    <location>
        <begin position="20"/>
        <end position="63"/>
    </location>
</feature>
<evidence type="ECO:0000313" key="3">
    <source>
        <dbReference type="Proteomes" id="UP000094936"/>
    </source>
</evidence>
<accession>A0A1C3EPC8</accession>
<dbReference type="Proteomes" id="UP000094936">
    <property type="component" value="Unassembled WGS sequence"/>
</dbReference>
<evidence type="ECO:0000256" key="1">
    <source>
        <dbReference type="SAM" id="MobiDB-lite"/>
    </source>
</evidence>
<feature type="compositionally biased region" description="Polar residues" evidence="1">
    <location>
        <begin position="183"/>
        <end position="203"/>
    </location>
</feature>